<evidence type="ECO:0000313" key="2">
    <source>
        <dbReference type="EMBL" id="MFC5175396.1"/>
    </source>
</evidence>
<dbReference type="EMBL" id="JBHSKD010000002">
    <property type="protein sequence ID" value="MFC5175396.1"/>
    <property type="molecule type" value="Genomic_DNA"/>
</dbReference>
<dbReference type="Proteomes" id="UP001596087">
    <property type="component" value="Unassembled WGS sequence"/>
</dbReference>
<feature type="region of interest" description="Disordered" evidence="1">
    <location>
        <begin position="267"/>
        <end position="293"/>
    </location>
</feature>
<organism evidence="2 3">
    <name type="scientific">Nocardioides taihuensis</name>
    <dbReference type="NCBI Taxonomy" id="1835606"/>
    <lineage>
        <taxon>Bacteria</taxon>
        <taxon>Bacillati</taxon>
        <taxon>Actinomycetota</taxon>
        <taxon>Actinomycetes</taxon>
        <taxon>Propionibacteriales</taxon>
        <taxon>Nocardioidaceae</taxon>
        <taxon>Nocardioides</taxon>
    </lineage>
</organism>
<dbReference type="PANTHER" id="PTHR44147:SF2">
    <property type="entry name" value="DEHYDROGENASE_REDUCTASE SDR FAMILY MEMBER 1"/>
    <property type="match status" value="1"/>
</dbReference>
<keyword evidence="3" id="KW-1185">Reference proteome</keyword>
<name>A0ABW0BDR9_9ACTN</name>
<dbReference type="Gene3D" id="3.40.50.720">
    <property type="entry name" value="NAD(P)-binding Rossmann-like Domain"/>
    <property type="match status" value="1"/>
</dbReference>
<reference evidence="3" key="1">
    <citation type="journal article" date="2019" name="Int. J. Syst. Evol. Microbiol.">
        <title>The Global Catalogue of Microorganisms (GCM) 10K type strain sequencing project: providing services to taxonomists for standard genome sequencing and annotation.</title>
        <authorList>
            <consortium name="The Broad Institute Genomics Platform"/>
            <consortium name="The Broad Institute Genome Sequencing Center for Infectious Disease"/>
            <person name="Wu L."/>
            <person name="Ma J."/>
        </authorList>
    </citation>
    <scope>NUCLEOTIDE SEQUENCE [LARGE SCALE GENOMIC DNA]</scope>
    <source>
        <strain evidence="3">DFY41</strain>
    </source>
</reference>
<gene>
    <name evidence="2" type="ORF">ACFPGP_01850</name>
</gene>
<evidence type="ECO:0000313" key="3">
    <source>
        <dbReference type="Proteomes" id="UP001596087"/>
    </source>
</evidence>
<protein>
    <submittedName>
        <fullName evidence="2">SDR family NAD(P)-dependent oxidoreductase</fullName>
    </submittedName>
</protein>
<dbReference type="SUPFAM" id="SSF51735">
    <property type="entry name" value="NAD(P)-binding Rossmann-fold domains"/>
    <property type="match status" value="1"/>
</dbReference>
<sequence>MTTRDPTGTLTGRLALVSGASRGLGRACALELAAAGAHVVATGRSAEGAATRTDPPGLTLEGTRDLVEAAGGSVEIHRCDHTDPDHVDALVLDVLARHGAIDVLVNNAWGGHDHHDESAYGEEVWDEPMDQFRQMLLAGAYSDFVTSLRTLKHAMGPAGRGTILTTTWHTPEPPAWLPYESSKAAKNRLVYALGYHLQGKGIPVIAVAPGWMRTELMLTHHTAEELAGKTETPHLAARVVTALAADPDAMRWSGQVVDAGEMAEHYGIDDLDGTRPHPNAGRFEPSRPLPPPE</sequence>
<dbReference type="PRINTS" id="PR00081">
    <property type="entry name" value="GDHRDH"/>
</dbReference>
<dbReference type="RefSeq" id="WP_378586093.1">
    <property type="nucleotide sequence ID" value="NZ_JBHSKD010000002.1"/>
</dbReference>
<dbReference type="InterPro" id="IPR036291">
    <property type="entry name" value="NAD(P)-bd_dom_sf"/>
</dbReference>
<proteinExistence type="predicted"/>
<dbReference type="Pfam" id="PF00106">
    <property type="entry name" value="adh_short"/>
    <property type="match status" value="1"/>
</dbReference>
<accession>A0ABW0BDR9</accession>
<evidence type="ECO:0000256" key="1">
    <source>
        <dbReference type="SAM" id="MobiDB-lite"/>
    </source>
</evidence>
<dbReference type="InterPro" id="IPR002347">
    <property type="entry name" value="SDR_fam"/>
</dbReference>
<dbReference type="PANTHER" id="PTHR44147">
    <property type="entry name" value="DEHYDROGENASE/REDUCTASE SDR FAMILY MEMBER 1"/>
    <property type="match status" value="1"/>
</dbReference>
<comment type="caution">
    <text evidence="2">The sequence shown here is derived from an EMBL/GenBank/DDBJ whole genome shotgun (WGS) entry which is preliminary data.</text>
</comment>